<dbReference type="PANTHER" id="PTHR33087">
    <property type="entry name" value="OS07G0539200 PROTEIN"/>
    <property type="match status" value="1"/>
</dbReference>
<feature type="compositionally biased region" description="Basic residues" evidence="2">
    <location>
        <begin position="93"/>
        <end position="104"/>
    </location>
</feature>
<evidence type="ECO:0000313" key="5">
    <source>
        <dbReference type="Proteomes" id="UP001231189"/>
    </source>
</evidence>
<comment type="caution">
    <text evidence="4">The sequence shown here is derived from an EMBL/GenBank/DDBJ whole genome shotgun (WGS) entry which is preliminary data.</text>
</comment>
<feature type="compositionally biased region" description="Basic residues" evidence="2">
    <location>
        <begin position="467"/>
        <end position="477"/>
    </location>
</feature>
<accession>A0AAD8QHS3</accession>
<dbReference type="Proteomes" id="UP001231189">
    <property type="component" value="Unassembled WGS sequence"/>
</dbReference>
<keyword evidence="1" id="KW-0863">Zinc-finger</keyword>
<dbReference type="GO" id="GO:0008270">
    <property type="term" value="F:zinc ion binding"/>
    <property type="evidence" value="ECO:0007669"/>
    <property type="project" value="UniProtKB-KW"/>
</dbReference>
<gene>
    <name evidence="4" type="ORF">QYE76_037449</name>
</gene>
<dbReference type="InterPro" id="IPR053253">
    <property type="entry name" value="Sex_diff_modulator"/>
</dbReference>
<feature type="domain" description="CCHC-type" evidence="3">
    <location>
        <begin position="125"/>
        <end position="140"/>
    </location>
</feature>
<feature type="region of interest" description="Disordered" evidence="2">
    <location>
        <begin position="534"/>
        <end position="563"/>
    </location>
</feature>
<feature type="compositionally biased region" description="Low complexity" evidence="2">
    <location>
        <begin position="80"/>
        <end position="89"/>
    </location>
</feature>
<feature type="region of interest" description="Disordered" evidence="2">
    <location>
        <begin position="598"/>
        <end position="658"/>
    </location>
</feature>
<dbReference type="GO" id="GO:0003676">
    <property type="term" value="F:nucleic acid binding"/>
    <property type="evidence" value="ECO:0007669"/>
    <property type="project" value="InterPro"/>
</dbReference>
<evidence type="ECO:0000259" key="3">
    <source>
        <dbReference type="PROSITE" id="PS50158"/>
    </source>
</evidence>
<dbReference type="InterPro" id="IPR001878">
    <property type="entry name" value="Znf_CCHC"/>
</dbReference>
<feature type="compositionally biased region" description="Pro residues" evidence="2">
    <location>
        <begin position="191"/>
        <end position="219"/>
    </location>
</feature>
<name>A0AAD8QHS3_LOLMU</name>
<feature type="compositionally biased region" description="Low complexity" evidence="2">
    <location>
        <begin position="37"/>
        <end position="59"/>
    </location>
</feature>
<protein>
    <recommendedName>
        <fullName evidence="3">CCHC-type domain-containing protein</fullName>
    </recommendedName>
</protein>
<evidence type="ECO:0000313" key="4">
    <source>
        <dbReference type="EMBL" id="KAK1602426.1"/>
    </source>
</evidence>
<feature type="region of interest" description="Disordered" evidence="2">
    <location>
        <begin position="1"/>
        <end position="118"/>
    </location>
</feature>
<feature type="compositionally biased region" description="Gly residues" evidence="2">
    <location>
        <begin position="444"/>
        <end position="457"/>
    </location>
</feature>
<feature type="compositionally biased region" description="Basic residues" evidence="2">
    <location>
        <begin position="538"/>
        <end position="561"/>
    </location>
</feature>
<organism evidence="4 5">
    <name type="scientific">Lolium multiflorum</name>
    <name type="common">Italian ryegrass</name>
    <name type="synonym">Lolium perenne subsp. multiflorum</name>
    <dbReference type="NCBI Taxonomy" id="4521"/>
    <lineage>
        <taxon>Eukaryota</taxon>
        <taxon>Viridiplantae</taxon>
        <taxon>Streptophyta</taxon>
        <taxon>Embryophyta</taxon>
        <taxon>Tracheophyta</taxon>
        <taxon>Spermatophyta</taxon>
        <taxon>Magnoliopsida</taxon>
        <taxon>Liliopsida</taxon>
        <taxon>Poales</taxon>
        <taxon>Poaceae</taxon>
        <taxon>BOP clade</taxon>
        <taxon>Pooideae</taxon>
        <taxon>Poodae</taxon>
        <taxon>Poeae</taxon>
        <taxon>Poeae Chloroplast Group 2 (Poeae type)</taxon>
        <taxon>Loliodinae</taxon>
        <taxon>Loliinae</taxon>
        <taxon>Lolium</taxon>
    </lineage>
</organism>
<dbReference type="AlphaFoldDB" id="A0AAD8QHS3"/>
<feature type="region of interest" description="Disordered" evidence="2">
    <location>
        <begin position="692"/>
        <end position="768"/>
    </location>
</feature>
<keyword evidence="1" id="KW-0479">Metal-binding</keyword>
<keyword evidence="5" id="KW-1185">Reference proteome</keyword>
<feature type="compositionally biased region" description="Basic and acidic residues" evidence="2">
    <location>
        <begin position="155"/>
        <end position="175"/>
    </location>
</feature>
<keyword evidence="1" id="KW-0862">Zinc</keyword>
<dbReference type="PROSITE" id="PS50158">
    <property type="entry name" value="ZF_CCHC"/>
    <property type="match status" value="1"/>
</dbReference>
<feature type="region of interest" description="Disordered" evidence="2">
    <location>
        <begin position="786"/>
        <end position="825"/>
    </location>
</feature>
<dbReference type="SUPFAM" id="SSF57756">
    <property type="entry name" value="Retrovirus zinc finger-like domains"/>
    <property type="match status" value="1"/>
</dbReference>
<reference evidence="4" key="1">
    <citation type="submission" date="2023-07" db="EMBL/GenBank/DDBJ databases">
        <title>A chromosome-level genome assembly of Lolium multiflorum.</title>
        <authorList>
            <person name="Chen Y."/>
            <person name="Copetti D."/>
            <person name="Kolliker R."/>
            <person name="Studer B."/>
        </authorList>
    </citation>
    <scope>NUCLEOTIDE SEQUENCE</scope>
    <source>
        <strain evidence="4">02402/16</strain>
        <tissue evidence="4">Leaf</tissue>
    </source>
</reference>
<feature type="compositionally biased region" description="Polar residues" evidence="2">
    <location>
        <begin position="1"/>
        <end position="10"/>
    </location>
</feature>
<feature type="compositionally biased region" description="Low complexity" evidence="2">
    <location>
        <begin position="809"/>
        <end position="822"/>
    </location>
</feature>
<feature type="region of interest" description="Disordered" evidence="2">
    <location>
        <begin position="433"/>
        <end position="503"/>
    </location>
</feature>
<dbReference type="SMART" id="SM00343">
    <property type="entry name" value="ZnF_C2HC"/>
    <property type="match status" value="2"/>
</dbReference>
<proteinExistence type="predicted"/>
<evidence type="ECO:0000256" key="1">
    <source>
        <dbReference type="PROSITE-ProRule" id="PRU00047"/>
    </source>
</evidence>
<dbReference type="EMBL" id="JAUUTY010000257">
    <property type="protein sequence ID" value="KAK1602426.1"/>
    <property type="molecule type" value="Genomic_DNA"/>
</dbReference>
<evidence type="ECO:0000256" key="2">
    <source>
        <dbReference type="SAM" id="MobiDB-lite"/>
    </source>
</evidence>
<sequence>MASPSASGASATDAGLRCLESTDESSSSSRSYRDVVATAPPAAAPAPAASQRAAPASRSPARERIPASARVGPRSEIHRAAGAAVVDADGFQRPHRRHHQRRSPPRPAPSPDRRRSTSPAGAELCFRCLDPGHLVRDCTNKVRCRTCLLLGHSSRDRETCRREQQLRRSSTDRAHRQQNSDQGRPRSPQARPQPPPPPPPQAAVPPPAATPPQAFPPPQVAALPQAAPSAPVRVLLSRSVEMEEAELALRRAMVATITGTRPTVLARDLERALYAMFDLSPGDFTIHLHHPEDFLILFTARTTMDRLAGEHLVNATGFSFLLRPWNKLAHAGQGRLDQRVELQLHGIPAQAWHASTAEHILGSGCWIERLHPDTRSRADMAVFRASGRTSDPAAIRRRAVLEIVELVPSAIPSGPATLRTLTYPITIEVDTGDRATSSARAPQAGGGGRDGAGGHAGNTGHSGAQGRSRRRGRKRRRTGDAPDGRADGMAVDSAGWTAPRTSRADGVAIDTSWSSGEASTAALPSLERLVDPWPVCHGPRRPRHRAKKGKSKPARKAKVWRAKAVPSAIETTAGTGGVGDQALAQPSAATAAPILLLQKESQEEDKESEGASTNEERRDRYPSPTNTLLESEVPDTPIATARAVPETDPLSGRDHVSPTPTPVDALDACTVQSPLHDDACMDHAMPVLPATVPTPEASSTATPTPAHVQARTAQEPDHATPAAQTPAQAPNTVAQTAATAAATPSTPVSRFASPPITLRRRPRPAQPTAAWTLGDFLKAATKELDAALPAPGRRPRRQPLNFTPRRGRSASSTANAAAAPPTAERRAHVQILRTLGIIGTDQVITADAMKAYDNVFAAPIPHVVLTAIAALVDRELPANLTPTSITTTPLGGRPIAA</sequence>
<feature type="region of interest" description="Disordered" evidence="2">
    <location>
        <begin position="155"/>
        <end position="224"/>
    </location>
</feature>
<dbReference type="Gene3D" id="4.10.60.10">
    <property type="entry name" value="Zinc finger, CCHC-type"/>
    <property type="match status" value="1"/>
</dbReference>
<dbReference type="InterPro" id="IPR036875">
    <property type="entry name" value="Znf_CCHC_sf"/>
</dbReference>
<feature type="compositionally biased region" description="Low complexity" evidence="2">
    <location>
        <begin position="719"/>
        <end position="747"/>
    </location>
</feature>
<feature type="compositionally biased region" description="Low complexity" evidence="2">
    <location>
        <begin position="692"/>
        <end position="706"/>
    </location>
</feature>
<dbReference type="PANTHER" id="PTHR33087:SF31">
    <property type="entry name" value="OS06G0482850 PROTEIN"/>
    <property type="match status" value="1"/>
</dbReference>